<dbReference type="UniPathway" id="UPA00158">
    <property type="reaction ID" value="UER00270"/>
</dbReference>
<feature type="binding site" evidence="9">
    <location>
        <position position="131"/>
    </location>
    <ligand>
        <name>Mn(2+)</name>
        <dbReference type="ChEBI" id="CHEBI:29035"/>
        <label>1</label>
    </ligand>
</feature>
<keyword evidence="4" id="KW-0056">Arginine metabolism</keyword>
<reference evidence="13" key="2">
    <citation type="journal article" date="2016" name="Genome Announc.">
        <title>Draft Genome Sequences of Two Novel Amoeba-Resistant Intranuclear Bacteria, 'Candidatus Berkiella cookevillensis' and 'Candidatus Berkiella aquae'.</title>
        <authorList>
            <person name="Mehari Y.T."/>
            <person name="Arivett B.A."/>
            <person name="Farone A.L."/>
            <person name="Gunderson J.H."/>
            <person name="Farone M.B."/>
        </authorList>
    </citation>
    <scope>NUCLEOTIDE SEQUENCE</scope>
    <source>
        <strain evidence="13">CC99</strain>
    </source>
</reference>
<dbReference type="InterPro" id="IPR006035">
    <property type="entry name" value="Ureohydrolase"/>
</dbReference>
<keyword evidence="5 9" id="KW-0479">Metal-binding</keyword>
<accession>A0A0Q9YRD8</accession>
<dbReference type="STRING" id="437022.CC99x_00472"/>
<evidence type="ECO:0000256" key="10">
    <source>
        <dbReference type="PROSITE-ProRule" id="PRU00742"/>
    </source>
</evidence>
<keyword evidence="7 9" id="KW-0464">Manganese</keyword>
<dbReference type="EC" id="3.5.3.1" evidence="2"/>
<dbReference type="CDD" id="cd09989">
    <property type="entry name" value="Arginase"/>
    <property type="match status" value="1"/>
</dbReference>
<evidence type="ECO:0000256" key="3">
    <source>
        <dbReference type="ARBA" id="ARBA00018123"/>
    </source>
</evidence>
<dbReference type="Proteomes" id="UP000051494">
    <property type="component" value="Unassembled WGS sequence"/>
</dbReference>
<dbReference type="PANTHER" id="PTHR43782">
    <property type="entry name" value="ARGINASE"/>
    <property type="match status" value="1"/>
</dbReference>
<feature type="binding site" evidence="9">
    <location>
        <position position="233"/>
    </location>
    <ligand>
        <name>Mn(2+)</name>
        <dbReference type="ChEBI" id="CHEBI:29035"/>
        <label>1</label>
    </ligand>
</feature>
<dbReference type="Pfam" id="PF00491">
    <property type="entry name" value="Arginase"/>
    <property type="match status" value="1"/>
</dbReference>
<dbReference type="PIRSF" id="PIRSF036979">
    <property type="entry name" value="Arginase"/>
    <property type="match status" value="1"/>
</dbReference>
<dbReference type="InterPro" id="IPR023696">
    <property type="entry name" value="Ureohydrolase_dom_sf"/>
</dbReference>
<evidence type="ECO:0000256" key="4">
    <source>
        <dbReference type="ARBA" id="ARBA00022503"/>
    </source>
</evidence>
<dbReference type="EMBL" id="LKHV02000001">
    <property type="protein sequence ID" value="MCS5707456.1"/>
    <property type="molecule type" value="Genomic_DNA"/>
</dbReference>
<feature type="binding site" evidence="9">
    <location>
        <position position="231"/>
    </location>
    <ligand>
        <name>Mn(2+)</name>
        <dbReference type="ChEBI" id="CHEBI:29035"/>
        <label>1</label>
    </ligand>
</feature>
<comment type="caution">
    <text evidence="12">The sequence shown here is derived from an EMBL/GenBank/DDBJ whole genome shotgun (WGS) entry which is preliminary data.</text>
</comment>
<dbReference type="OrthoDB" id="9789727at2"/>
<dbReference type="PROSITE" id="PS51409">
    <property type="entry name" value="ARGINASE_2"/>
    <property type="match status" value="1"/>
</dbReference>
<dbReference type="Gene3D" id="3.40.800.10">
    <property type="entry name" value="Ureohydrolase domain"/>
    <property type="match status" value="1"/>
</dbReference>
<evidence type="ECO:0000313" key="14">
    <source>
        <dbReference type="Proteomes" id="UP000051494"/>
    </source>
</evidence>
<organism evidence="12">
    <name type="scientific">Candidatus Berkiella cookevillensis</name>
    <dbReference type="NCBI Taxonomy" id="437022"/>
    <lineage>
        <taxon>Bacteria</taxon>
        <taxon>Pseudomonadati</taxon>
        <taxon>Pseudomonadota</taxon>
        <taxon>Gammaproteobacteria</taxon>
        <taxon>Candidatus Berkiellales</taxon>
        <taxon>Candidatus Berkiellaceae</taxon>
        <taxon>Candidatus Berkiella</taxon>
    </lineage>
</organism>
<reference evidence="12" key="1">
    <citation type="submission" date="2015-09" db="EMBL/GenBank/DDBJ databases">
        <title>Draft Genome Sequences of Two Novel Amoeba-resistant Intranuclear Bacteria, Candidatus Berkiella cookevillensis and Candidatus Berkiella aquae.</title>
        <authorList>
            <person name="Mehari Y.T."/>
            <person name="Arivett B.A."/>
            <person name="Farone A.L."/>
            <person name="Gunderson J.H."/>
            <person name="Farone M.B."/>
        </authorList>
    </citation>
    <scope>NUCLEOTIDE SEQUENCE [LARGE SCALE GENOMIC DNA]</scope>
    <source>
        <strain evidence="12">CC99</strain>
    </source>
</reference>
<dbReference type="PATRIC" id="fig|1590042.3.peg.489"/>
<evidence type="ECO:0000256" key="2">
    <source>
        <dbReference type="ARBA" id="ARBA00012168"/>
    </source>
</evidence>
<feature type="binding site" evidence="9">
    <location>
        <position position="127"/>
    </location>
    <ligand>
        <name>Mn(2+)</name>
        <dbReference type="ChEBI" id="CHEBI:29035"/>
        <label>1</label>
    </ligand>
</feature>
<evidence type="ECO:0000256" key="6">
    <source>
        <dbReference type="ARBA" id="ARBA00022801"/>
    </source>
</evidence>
<comment type="pathway">
    <text evidence="1">Nitrogen metabolism; urea cycle; L-ornithine and urea from L-arginine: step 1/1.</text>
</comment>
<feature type="binding site" evidence="9">
    <location>
        <position position="129"/>
    </location>
    <ligand>
        <name>Mn(2+)</name>
        <dbReference type="ChEBI" id="CHEBI:29035"/>
        <label>1</label>
    </ligand>
</feature>
<evidence type="ECO:0000313" key="12">
    <source>
        <dbReference type="EMBL" id="KRG19460.1"/>
    </source>
</evidence>
<keyword evidence="6 11" id="KW-0378">Hydrolase</keyword>
<dbReference type="GO" id="GO:0030145">
    <property type="term" value="F:manganese ion binding"/>
    <property type="evidence" value="ECO:0007669"/>
    <property type="project" value="TreeGrafter"/>
</dbReference>
<feature type="binding site" evidence="9">
    <location>
        <position position="101"/>
    </location>
    <ligand>
        <name>Mn(2+)</name>
        <dbReference type="ChEBI" id="CHEBI:29035"/>
        <label>1</label>
    </ligand>
</feature>
<dbReference type="GO" id="GO:0005829">
    <property type="term" value="C:cytosol"/>
    <property type="evidence" value="ECO:0007669"/>
    <property type="project" value="TreeGrafter"/>
</dbReference>
<evidence type="ECO:0000256" key="1">
    <source>
        <dbReference type="ARBA" id="ARBA00005098"/>
    </source>
</evidence>
<evidence type="ECO:0000256" key="8">
    <source>
        <dbReference type="ARBA" id="ARBA00047391"/>
    </source>
</evidence>
<gene>
    <name evidence="12" type="primary">rocF</name>
    <name evidence="13" type="ORF">CC99x_000915</name>
    <name evidence="12" type="ORF">CC99x_00472</name>
</gene>
<evidence type="ECO:0000256" key="7">
    <source>
        <dbReference type="ARBA" id="ARBA00023211"/>
    </source>
</evidence>
<dbReference type="PROSITE" id="PS01053">
    <property type="entry name" value="ARGINASE_1"/>
    <property type="match status" value="1"/>
</dbReference>
<dbReference type="GO" id="GO:0000050">
    <property type="term" value="P:urea cycle"/>
    <property type="evidence" value="ECO:0007669"/>
    <property type="project" value="UniProtKB-UniPathway"/>
</dbReference>
<dbReference type="PRINTS" id="PR00116">
    <property type="entry name" value="ARGINASE"/>
</dbReference>
<name>A0A0Q9YRD8_9GAMM</name>
<keyword evidence="14" id="KW-1185">Reference proteome</keyword>
<proteinExistence type="inferred from homology"/>
<evidence type="ECO:0000256" key="9">
    <source>
        <dbReference type="PIRSR" id="PIRSR036979-1"/>
    </source>
</evidence>
<comment type="cofactor">
    <cofactor evidence="9">
        <name>Mn(2+)</name>
        <dbReference type="ChEBI" id="CHEBI:29035"/>
    </cofactor>
    <text evidence="9">Binds 2 manganese ions per subunit.</text>
</comment>
<evidence type="ECO:0000256" key="5">
    <source>
        <dbReference type="ARBA" id="ARBA00022723"/>
    </source>
</evidence>
<evidence type="ECO:0000313" key="13">
    <source>
        <dbReference type="EMBL" id="MCS5707456.1"/>
    </source>
</evidence>
<dbReference type="EMBL" id="LKHV01000002">
    <property type="protein sequence ID" value="KRG19460.1"/>
    <property type="molecule type" value="Genomic_DNA"/>
</dbReference>
<comment type="catalytic activity">
    <reaction evidence="8">
        <text>L-arginine + H2O = urea + L-ornithine</text>
        <dbReference type="Rhea" id="RHEA:20569"/>
        <dbReference type="ChEBI" id="CHEBI:15377"/>
        <dbReference type="ChEBI" id="CHEBI:16199"/>
        <dbReference type="ChEBI" id="CHEBI:32682"/>
        <dbReference type="ChEBI" id="CHEBI:46911"/>
        <dbReference type="EC" id="3.5.3.1"/>
    </reaction>
</comment>
<dbReference type="RefSeq" id="WP_057623275.1">
    <property type="nucleotide sequence ID" value="NZ_LKHV02000001.1"/>
</dbReference>
<dbReference type="PANTHER" id="PTHR43782:SF3">
    <property type="entry name" value="ARGINASE"/>
    <property type="match status" value="1"/>
</dbReference>
<reference evidence="13" key="3">
    <citation type="submission" date="2021-06" db="EMBL/GenBank/DDBJ databases">
        <title>Genomic Description and Analysis of Intracellular Bacteria, Candidatus Berkiella cookevillensis and Candidatus Berkiella aquae.</title>
        <authorList>
            <person name="Kidane D.T."/>
            <person name="Mehari Y.T."/>
            <person name="Rice F.C."/>
            <person name="Arivett B.A."/>
            <person name="Farone A.L."/>
            <person name="Berk S.G."/>
            <person name="Farone M.B."/>
        </authorList>
    </citation>
    <scope>NUCLEOTIDE SEQUENCE</scope>
    <source>
        <strain evidence="13">CC99</strain>
    </source>
</reference>
<dbReference type="GO" id="GO:0006525">
    <property type="term" value="P:arginine metabolic process"/>
    <property type="evidence" value="ECO:0007669"/>
    <property type="project" value="UniProtKB-KW"/>
</dbReference>
<protein>
    <recommendedName>
        <fullName evidence="3">Arginase</fullName>
        <ecNumber evidence="2">3.5.3.1</ecNumber>
    </recommendedName>
</protein>
<dbReference type="GO" id="GO:0004053">
    <property type="term" value="F:arginase activity"/>
    <property type="evidence" value="ECO:0007669"/>
    <property type="project" value="UniProtKB-EC"/>
</dbReference>
<dbReference type="SUPFAM" id="SSF52768">
    <property type="entry name" value="Arginase/deacetylase"/>
    <property type="match status" value="1"/>
</dbReference>
<evidence type="ECO:0000256" key="11">
    <source>
        <dbReference type="RuleBase" id="RU003684"/>
    </source>
</evidence>
<comment type="similarity">
    <text evidence="10 11">Belongs to the arginase family.</text>
</comment>
<sequence>MTERKIALLGAQMGWGAQKHETEWGSAQLQAQKLDHALRAQGLNIQSFSQIKALQPYSANEPALEINAKLKYIIDFNERLAYSLAQMMATDVFPVVIGGDHSIAMGTWSGVVDALDAYEDFALIWVDAHLDAHTPDTSLSQAIHGMPVAHLLGFGERKLAELLDARPKIKPEHFIYFGIRSFEQAEIDLVRSLGIRIYDIKEINAKGFETLFKEVIERLSKQVSHFGLTIDLDAFDPSDAPGVGSPEKNGLFKKDVLPALKGLAKNTKLAAVEIAEFNPTLDEQNKTQLLIHEILIEIFK</sequence>
<dbReference type="InterPro" id="IPR014033">
    <property type="entry name" value="Arginase"/>
</dbReference>
<dbReference type="AlphaFoldDB" id="A0A0Q9YRD8"/>
<dbReference type="InterPro" id="IPR020855">
    <property type="entry name" value="Ureohydrolase_Mn_BS"/>
</dbReference>